<comment type="caution">
    <text evidence="2">The sequence shown here is derived from an EMBL/GenBank/DDBJ whole genome shotgun (WGS) entry which is preliminary data.</text>
</comment>
<dbReference type="RefSeq" id="WP_338228105.1">
    <property type="nucleotide sequence ID" value="NZ_BTPE01000004.1"/>
</dbReference>
<reference evidence="2 3" key="1">
    <citation type="submission" date="2023-08" db="EMBL/GenBank/DDBJ databases">
        <title>Draft genome sequence of Algoriphagus taiwanensis.</title>
        <authorList>
            <person name="Takatani N."/>
            <person name="Hosokawa M."/>
            <person name="Sawabe T."/>
        </authorList>
    </citation>
    <scope>NUCLEOTIDE SEQUENCE [LARGE SCALE GENOMIC DNA]</scope>
    <source>
        <strain evidence="2 3">JCM 19755</strain>
    </source>
</reference>
<evidence type="ECO:0000313" key="2">
    <source>
        <dbReference type="EMBL" id="GMQ33333.1"/>
    </source>
</evidence>
<gene>
    <name evidence="2" type="ORF">Ataiwa_16050</name>
</gene>
<evidence type="ECO:0000256" key="1">
    <source>
        <dbReference type="SAM" id="Phobius"/>
    </source>
</evidence>
<organism evidence="2 3">
    <name type="scientific">Algoriphagus taiwanensis</name>
    <dbReference type="NCBI Taxonomy" id="1445656"/>
    <lineage>
        <taxon>Bacteria</taxon>
        <taxon>Pseudomonadati</taxon>
        <taxon>Bacteroidota</taxon>
        <taxon>Cytophagia</taxon>
        <taxon>Cytophagales</taxon>
        <taxon>Cyclobacteriaceae</taxon>
        <taxon>Algoriphagus</taxon>
    </lineage>
</organism>
<keyword evidence="1" id="KW-1133">Transmembrane helix</keyword>
<keyword evidence="1" id="KW-0472">Membrane</keyword>
<keyword evidence="1" id="KW-0812">Transmembrane</keyword>
<name>A0ABQ6PZS6_9BACT</name>
<keyword evidence="3" id="KW-1185">Reference proteome</keyword>
<evidence type="ECO:0000313" key="3">
    <source>
        <dbReference type="Proteomes" id="UP001307705"/>
    </source>
</evidence>
<accession>A0ABQ6PZS6</accession>
<dbReference type="Proteomes" id="UP001307705">
    <property type="component" value="Unassembled WGS sequence"/>
</dbReference>
<protein>
    <submittedName>
        <fullName evidence="2">Uncharacterized protein</fullName>
    </submittedName>
</protein>
<dbReference type="EMBL" id="BTPE01000004">
    <property type="protein sequence ID" value="GMQ33333.1"/>
    <property type="molecule type" value="Genomic_DNA"/>
</dbReference>
<sequence length="66" mass="7298">MIKSKAQQLFILGLGLMLLFRIISKIPLFEGEIAGFDGGKLLKIIVGLVFIVTAFLIYKNSKNQVS</sequence>
<feature type="transmembrane region" description="Helical" evidence="1">
    <location>
        <begin position="41"/>
        <end position="58"/>
    </location>
</feature>
<proteinExistence type="predicted"/>